<dbReference type="Proteomes" id="UP000325902">
    <property type="component" value="Unassembled WGS sequence"/>
</dbReference>
<sequence>MTRQTLSRSSRGMKRAATTSGHKTITHSKRAKPSTAGPPRPKKEASQQAESIGAPQKLSDAKWTAWSRHADSPPFPSFARPTREECYTAHSILEELHGDTVRKNFGETDMNYPIVMDALVVAAISQATSWANAQRAMRSMHDVYGSTFAYDAIVAGGPDKLRDALRPGGMQNRKAKILMGLLHDVKARHGRWDLQYLFDKTDEDVVKEVVSYWGIGLKCAHCLLSICLHRNRFAVDTHIYRISGLWGWRPNDAGVGDAQAHLNICVPDDIKFELHYQLIVHGRECPVCRGNGSGKLANCTNMYNHLQHNNLLERCYIRVTRDAHPL</sequence>
<dbReference type="Gene3D" id="1.10.340.30">
    <property type="entry name" value="Hypothetical protein, domain 2"/>
    <property type="match status" value="1"/>
</dbReference>
<dbReference type="GO" id="GO:0006285">
    <property type="term" value="P:base-excision repair, AP site formation"/>
    <property type="evidence" value="ECO:0007669"/>
    <property type="project" value="UniProtKB-ARBA"/>
</dbReference>
<dbReference type="CDD" id="cd00056">
    <property type="entry name" value="ENDO3c"/>
    <property type="match status" value="1"/>
</dbReference>
<reference evidence="3 4" key="1">
    <citation type="journal article" date="2019" name="Sci. Rep.">
        <title>A multi-omics analysis of the grapevine pathogen Lasiodiplodia theobromae reveals that temperature affects the expression of virulence- and pathogenicity-related genes.</title>
        <authorList>
            <person name="Felix C."/>
            <person name="Meneses R."/>
            <person name="Goncalves M.F.M."/>
            <person name="Tilleman L."/>
            <person name="Duarte A.S."/>
            <person name="Jorrin-Novo J.V."/>
            <person name="Van de Peer Y."/>
            <person name="Deforce D."/>
            <person name="Van Nieuwerburgh F."/>
            <person name="Esteves A.C."/>
            <person name="Alves A."/>
        </authorList>
    </citation>
    <scope>NUCLEOTIDE SEQUENCE [LARGE SCALE GENOMIC DNA]</scope>
    <source>
        <strain evidence="3 4">LA-SOL3</strain>
    </source>
</reference>
<evidence type="ECO:0000259" key="2">
    <source>
        <dbReference type="SMART" id="SM00478"/>
    </source>
</evidence>
<dbReference type="Pfam" id="PF00730">
    <property type="entry name" value="HhH-GPD"/>
    <property type="match status" value="1"/>
</dbReference>
<protein>
    <submittedName>
        <fullName evidence="3">Putative DNA glycosylase</fullName>
    </submittedName>
</protein>
<accession>A0A5N5D3G9</accession>
<organism evidence="3 4">
    <name type="scientific">Lasiodiplodia theobromae</name>
    <dbReference type="NCBI Taxonomy" id="45133"/>
    <lineage>
        <taxon>Eukaryota</taxon>
        <taxon>Fungi</taxon>
        <taxon>Dikarya</taxon>
        <taxon>Ascomycota</taxon>
        <taxon>Pezizomycotina</taxon>
        <taxon>Dothideomycetes</taxon>
        <taxon>Dothideomycetes incertae sedis</taxon>
        <taxon>Botryosphaeriales</taxon>
        <taxon>Botryosphaeriaceae</taxon>
        <taxon>Lasiodiplodia</taxon>
    </lineage>
</organism>
<evidence type="ECO:0000313" key="3">
    <source>
        <dbReference type="EMBL" id="KAB2571942.1"/>
    </source>
</evidence>
<dbReference type="PANTHER" id="PTHR47203">
    <property type="match status" value="1"/>
</dbReference>
<dbReference type="SUPFAM" id="SSF48150">
    <property type="entry name" value="DNA-glycosylase"/>
    <property type="match status" value="1"/>
</dbReference>
<feature type="region of interest" description="Disordered" evidence="1">
    <location>
        <begin position="1"/>
        <end position="80"/>
    </location>
</feature>
<feature type="compositionally biased region" description="Polar residues" evidence="1">
    <location>
        <begin position="1"/>
        <end position="10"/>
    </location>
</feature>
<feature type="domain" description="HhH-GPD" evidence="2">
    <location>
        <begin position="124"/>
        <end position="284"/>
    </location>
</feature>
<comment type="caution">
    <text evidence="3">The sequence shown here is derived from an EMBL/GenBank/DDBJ whole genome shotgun (WGS) entry which is preliminary data.</text>
</comment>
<keyword evidence="4" id="KW-1185">Reference proteome</keyword>
<dbReference type="GO" id="GO:0000702">
    <property type="term" value="F:oxidized base lesion DNA N-glycosylase activity"/>
    <property type="evidence" value="ECO:0007669"/>
    <property type="project" value="UniProtKB-ARBA"/>
</dbReference>
<evidence type="ECO:0000313" key="4">
    <source>
        <dbReference type="Proteomes" id="UP000325902"/>
    </source>
</evidence>
<dbReference type="OrthoDB" id="5607at2759"/>
<name>A0A5N5D3G9_9PEZI</name>
<proteinExistence type="predicted"/>
<dbReference type="InterPro" id="IPR003265">
    <property type="entry name" value="HhH-GPD_domain"/>
</dbReference>
<dbReference type="EMBL" id="VCHE01000089">
    <property type="protein sequence ID" value="KAB2571942.1"/>
    <property type="molecule type" value="Genomic_DNA"/>
</dbReference>
<dbReference type="SMART" id="SM00478">
    <property type="entry name" value="ENDO3c"/>
    <property type="match status" value="1"/>
</dbReference>
<dbReference type="Gene3D" id="1.10.1670.10">
    <property type="entry name" value="Helix-hairpin-Helix base-excision DNA repair enzymes (C-terminal)"/>
    <property type="match status" value="1"/>
</dbReference>
<dbReference type="AlphaFoldDB" id="A0A5N5D3G9"/>
<dbReference type="InterPro" id="IPR011257">
    <property type="entry name" value="DNA_glycosylase"/>
</dbReference>
<dbReference type="InterPro" id="IPR023170">
    <property type="entry name" value="HhH_base_excis_C"/>
</dbReference>
<gene>
    <name evidence="3" type="ORF">DBV05_g9405</name>
</gene>
<dbReference type="PANTHER" id="PTHR47203:SF1">
    <property type="entry name" value="HYPOTHETICAL BASE EXCISION DNA REPAIR PROTEIN (EUROFUNG)"/>
    <property type="match status" value="1"/>
</dbReference>
<evidence type="ECO:0000256" key="1">
    <source>
        <dbReference type="SAM" id="MobiDB-lite"/>
    </source>
</evidence>